<dbReference type="PANTHER" id="PTHR30069">
    <property type="entry name" value="TONB-DEPENDENT OUTER MEMBRANE RECEPTOR"/>
    <property type="match status" value="1"/>
</dbReference>
<dbReference type="Gene3D" id="2.40.170.20">
    <property type="entry name" value="TonB-dependent receptor, beta-barrel domain"/>
    <property type="match status" value="1"/>
</dbReference>
<dbReference type="InterPro" id="IPR036942">
    <property type="entry name" value="Beta-barrel_TonB_sf"/>
</dbReference>
<keyword evidence="2" id="KW-0813">Transport</keyword>
<evidence type="ECO:0000256" key="7">
    <source>
        <dbReference type="ARBA" id="ARBA00023170"/>
    </source>
</evidence>
<dbReference type="GO" id="GO:0015344">
    <property type="term" value="F:siderophore uptake transmembrane transporter activity"/>
    <property type="evidence" value="ECO:0007669"/>
    <property type="project" value="TreeGrafter"/>
</dbReference>
<keyword evidence="3" id="KW-0812">Transmembrane</keyword>
<evidence type="ECO:0000256" key="3">
    <source>
        <dbReference type="ARBA" id="ARBA00022692"/>
    </source>
</evidence>
<evidence type="ECO:0000256" key="1">
    <source>
        <dbReference type="ARBA" id="ARBA00004571"/>
    </source>
</evidence>
<dbReference type="PROSITE" id="PS52016">
    <property type="entry name" value="TONB_DEPENDENT_REC_3"/>
    <property type="match status" value="1"/>
</dbReference>
<evidence type="ECO:0000259" key="9">
    <source>
        <dbReference type="Pfam" id="PF00593"/>
    </source>
</evidence>
<dbReference type="GO" id="GO:0009279">
    <property type="term" value="C:cell outer membrane"/>
    <property type="evidence" value="ECO:0007669"/>
    <property type="project" value="UniProtKB-SubCell"/>
</dbReference>
<name>A0A3B1CBP3_9ZZZZ</name>
<evidence type="ECO:0000256" key="8">
    <source>
        <dbReference type="ARBA" id="ARBA00023237"/>
    </source>
</evidence>
<keyword evidence="7" id="KW-0675">Receptor</keyword>
<dbReference type="EMBL" id="UOGD01000397">
    <property type="protein sequence ID" value="VAX27896.1"/>
    <property type="molecule type" value="Genomic_DNA"/>
</dbReference>
<sequence>NLSKIFVNNSKLTFRNNFYYYNRDINITANFFSGRQLYSFNELSYLINNKNHKTVIGVNFIADNFKDKGDASNSYSYNRSTVGVFAQDEWQIDSRFLLQLGLRIDYNNEFNFSFLPHLSLMYKLTTDIQLRLTGSSGYRIPDIFNITDQRDFVKHNIDLSPDIKKENANSLNFDFSYKLVIAEFVFKLNQAFFFTNVKNAVIPNYYSDGEAPVIIDNSNSSLTTKGFDTNILLAIDELELFADYSYVDVNKTLNNVTSPLELTPKNKVNLTLTYEEEDKTSGKKEWRAGLEAFYTGKQYLPNGNYSRSYWLLGAMFEKMFDGFSVILNIENILDERQTKYEKIVSEPYDNPVFRPLYMPIDGVVANIAVWVKLQ</sequence>
<evidence type="ECO:0000256" key="4">
    <source>
        <dbReference type="ARBA" id="ARBA00022729"/>
    </source>
</evidence>
<keyword evidence="8" id="KW-0998">Cell outer membrane</keyword>
<dbReference type="PANTHER" id="PTHR30069:SF29">
    <property type="entry name" value="HEMOGLOBIN AND HEMOGLOBIN-HAPTOGLOBIN-BINDING PROTEIN 1-RELATED"/>
    <property type="match status" value="1"/>
</dbReference>
<organism evidence="10">
    <name type="scientific">hydrothermal vent metagenome</name>
    <dbReference type="NCBI Taxonomy" id="652676"/>
    <lineage>
        <taxon>unclassified sequences</taxon>
        <taxon>metagenomes</taxon>
        <taxon>ecological metagenomes</taxon>
    </lineage>
</organism>
<keyword evidence="5" id="KW-0798">TonB box</keyword>
<dbReference type="GO" id="GO:0044718">
    <property type="term" value="P:siderophore transmembrane transport"/>
    <property type="evidence" value="ECO:0007669"/>
    <property type="project" value="TreeGrafter"/>
</dbReference>
<reference evidence="10" key="1">
    <citation type="submission" date="2018-06" db="EMBL/GenBank/DDBJ databases">
        <authorList>
            <person name="Zhirakovskaya E."/>
        </authorList>
    </citation>
    <scope>NUCLEOTIDE SEQUENCE</scope>
</reference>
<evidence type="ECO:0000256" key="2">
    <source>
        <dbReference type="ARBA" id="ARBA00022448"/>
    </source>
</evidence>
<accession>A0A3B1CBP3</accession>
<dbReference type="InterPro" id="IPR000531">
    <property type="entry name" value="Beta-barrel_TonB"/>
</dbReference>
<dbReference type="SUPFAM" id="SSF56935">
    <property type="entry name" value="Porins"/>
    <property type="match status" value="1"/>
</dbReference>
<gene>
    <name evidence="10" type="ORF">MNBD_IGNAVI01-2583</name>
</gene>
<dbReference type="InterPro" id="IPR039426">
    <property type="entry name" value="TonB-dep_rcpt-like"/>
</dbReference>
<evidence type="ECO:0000256" key="6">
    <source>
        <dbReference type="ARBA" id="ARBA00023136"/>
    </source>
</evidence>
<evidence type="ECO:0000256" key="5">
    <source>
        <dbReference type="ARBA" id="ARBA00023077"/>
    </source>
</evidence>
<feature type="non-terminal residue" evidence="10">
    <location>
        <position position="1"/>
    </location>
</feature>
<proteinExistence type="predicted"/>
<feature type="domain" description="TonB-dependent receptor-like beta-barrel" evidence="9">
    <location>
        <begin position="11"/>
        <end position="332"/>
    </location>
</feature>
<protein>
    <recommendedName>
        <fullName evidence="9">TonB-dependent receptor-like beta-barrel domain-containing protein</fullName>
    </recommendedName>
</protein>
<comment type="subcellular location">
    <subcellularLocation>
        <location evidence="1">Cell outer membrane</location>
        <topology evidence="1">Multi-pass membrane protein</topology>
    </subcellularLocation>
</comment>
<dbReference type="AlphaFoldDB" id="A0A3B1CBP3"/>
<evidence type="ECO:0000313" key="10">
    <source>
        <dbReference type="EMBL" id="VAX27896.1"/>
    </source>
</evidence>
<keyword evidence="6" id="KW-0472">Membrane</keyword>
<keyword evidence="4" id="KW-0732">Signal</keyword>
<dbReference type="Pfam" id="PF00593">
    <property type="entry name" value="TonB_dep_Rec_b-barrel"/>
    <property type="match status" value="1"/>
</dbReference>